<protein>
    <submittedName>
        <fullName evidence="2">Uncharacterized protein</fullName>
    </submittedName>
</protein>
<feature type="region of interest" description="Disordered" evidence="1">
    <location>
        <begin position="59"/>
        <end position="78"/>
    </location>
</feature>
<dbReference type="Proteomes" id="UP000626109">
    <property type="component" value="Unassembled WGS sequence"/>
</dbReference>
<evidence type="ECO:0000256" key="1">
    <source>
        <dbReference type="SAM" id="MobiDB-lite"/>
    </source>
</evidence>
<feature type="non-terminal residue" evidence="2">
    <location>
        <position position="1"/>
    </location>
</feature>
<dbReference type="AlphaFoldDB" id="A0A813K8W4"/>
<comment type="caution">
    <text evidence="2">The sequence shown here is derived from an EMBL/GenBank/DDBJ whole genome shotgun (WGS) entry which is preliminary data.</text>
</comment>
<dbReference type="EMBL" id="CAJNNW010028287">
    <property type="protein sequence ID" value="CAE8695513.1"/>
    <property type="molecule type" value="Genomic_DNA"/>
</dbReference>
<organism evidence="2 3">
    <name type="scientific">Polarella glacialis</name>
    <name type="common">Dinoflagellate</name>
    <dbReference type="NCBI Taxonomy" id="89957"/>
    <lineage>
        <taxon>Eukaryota</taxon>
        <taxon>Sar</taxon>
        <taxon>Alveolata</taxon>
        <taxon>Dinophyceae</taxon>
        <taxon>Suessiales</taxon>
        <taxon>Suessiaceae</taxon>
        <taxon>Polarella</taxon>
    </lineage>
</organism>
<evidence type="ECO:0000313" key="2">
    <source>
        <dbReference type="EMBL" id="CAE8695513.1"/>
    </source>
</evidence>
<reference evidence="2" key="1">
    <citation type="submission" date="2021-02" db="EMBL/GenBank/DDBJ databases">
        <authorList>
            <person name="Dougan E. K."/>
            <person name="Rhodes N."/>
            <person name="Thang M."/>
            <person name="Chan C."/>
        </authorList>
    </citation>
    <scope>NUCLEOTIDE SEQUENCE</scope>
</reference>
<evidence type="ECO:0000313" key="3">
    <source>
        <dbReference type="Proteomes" id="UP000626109"/>
    </source>
</evidence>
<accession>A0A813K8W4</accession>
<name>A0A813K8W4_POLGL</name>
<proteinExistence type="predicted"/>
<sequence length="120" mass="13446">SGYNIIVSKSDVQDVQWDNLMRFRNIGSSRQEDCCLAVAEQYEDLLSISQNLPAAARLEIPSSSSPSSGHKLEGGVRQDPDLDILISGELNFEDDMMMLECDEMSPADEELMREIMDDRS</sequence>
<gene>
    <name evidence="2" type="ORF">PGLA2088_LOCUS29383</name>
</gene>